<dbReference type="GeneTree" id="ENSGT00390000000705"/>
<dbReference type="Proteomes" id="UP000264820">
    <property type="component" value="Unplaced"/>
</dbReference>
<dbReference type="OMA" id="LRLPWIC"/>
<accession>A0A3Q2Y1B3</accession>
<dbReference type="InterPro" id="IPR039685">
    <property type="entry name" value="FANCE"/>
</dbReference>
<reference evidence="2" key="1">
    <citation type="submission" date="2025-08" db="UniProtKB">
        <authorList>
            <consortium name="Ensembl"/>
        </authorList>
    </citation>
    <scope>IDENTIFICATION</scope>
</reference>
<dbReference type="Ensembl" id="ENSHCOT00000003451.1">
    <property type="protein sequence ID" value="ENSHCOP00000006566.1"/>
    <property type="gene ID" value="ENSHCOG00000008426.1"/>
</dbReference>
<dbReference type="GO" id="GO:0036297">
    <property type="term" value="P:interstrand cross-link repair"/>
    <property type="evidence" value="ECO:0007669"/>
    <property type="project" value="InterPro"/>
</dbReference>
<dbReference type="STRING" id="109280.ENSHCOP00000006566"/>
<dbReference type="GO" id="GO:0043240">
    <property type="term" value="C:Fanconi anaemia nuclear complex"/>
    <property type="evidence" value="ECO:0007669"/>
    <property type="project" value="InterPro"/>
</dbReference>
<name>A0A3Q2Y1B3_HIPCM</name>
<dbReference type="Pfam" id="PF11510">
    <property type="entry name" value="FA_FANCE"/>
    <property type="match status" value="2"/>
</dbReference>
<feature type="domain" description="Fanconi Anaemia group E protein C-terminal" evidence="1">
    <location>
        <begin position="428"/>
        <end position="508"/>
    </location>
</feature>
<organism evidence="2 3">
    <name type="scientific">Hippocampus comes</name>
    <name type="common">Tiger tail seahorse</name>
    <dbReference type="NCBI Taxonomy" id="109280"/>
    <lineage>
        <taxon>Eukaryota</taxon>
        <taxon>Metazoa</taxon>
        <taxon>Chordata</taxon>
        <taxon>Craniata</taxon>
        <taxon>Vertebrata</taxon>
        <taxon>Euteleostomi</taxon>
        <taxon>Actinopterygii</taxon>
        <taxon>Neopterygii</taxon>
        <taxon>Teleostei</taxon>
        <taxon>Neoteleostei</taxon>
        <taxon>Acanthomorphata</taxon>
        <taxon>Syngnathiaria</taxon>
        <taxon>Syngnathiformes</taxon>
        <taxon>Syngnathoidei</taxon>
        <taxon>Syngnathidae</taxon>
        <taxon>Hippocampus</taxon>
    </lineage>
</organism>
<dbReference type="InterPro" id="IPR021025">
    <property type="entry name" value="Fanconi_anaemia_gr_E_prot_C"/>
</dbReference>
<proteinExistence type="predicted"/>
<keyword evidence="3" id="KW-1185">Reference proteome</keyword>
<dbReference type="GeneID" id="109520880"/>
<dbReference type="Gene3D" id="1.25.40.480">
    <property type="match status" value="1"/>
</dbReference>
<sequence length="512" mass="57221">MNAGQLLSRFDGQWKLLAWSLFSGVSGAHRALEVLRRQQRAGPGSSLSDFIETLCRDEISCPGMDGAPFTVQPLVWLFPPLFQQNLLTFIYLVHSRFHKAAVLRLLLCLGQDPHPDPWVTAWKKQLERTLGCPMDEPLYSPACAQRLTALSRRVGGETGGWAQCSGLQAEEPQTAPVLSEAGTHKKRKGHFDALNNEDEEIQMQKKRMRTDEHTAGRAHDHEPLLENMKIAEEVDTDASREISASENSHNLLPEKNTVMAVESEMDAAEQGDTRDPLPEHMKASILEIKELLQSQTEWDHRSLDVFEVLNNWNATQVQVMCGELRLSDLAEHALPQLCNCILALSPDLSFSTALTLIKNLLLPRVLALFEPASRCLVSVVMSFCSRYTRSMCHGLIGPLLEQENLGSAQAELLNKLIEGCIDSHNRLFVLHLLDSEPDMNEELFTQLIEQLVSQALPFTKSVNFAKTMLTVLTKYGNLVNASHKQSLSGCLMLNETFLKKSLQAVLKRIPDA</sequence>
<evidence type="ECO:0000259" key="1">
    <source>
        <dbReference type="Pfam" id="PF11510"/>
    </source>
</evidence>
<dbReference type="OrthoDB" id="2449818at2759"/>
<dbReference type="PANTHER" id="PTHR32094:SF5">
    <property type="entry name" value="FANCONI ANEMIA GROUP E PROTEIN"/>
    <property type="match status" value="1"/>
</dbReference>
<reference evidence="2" key="2">
    <citation type="submission" date="2025-09" db="UniProtKB">
        <authorList>
            <consortium name="Ensembl"/>
        </authorList>
    </citation>
    <scope>IDENTIFICATION</scope>
</reference>
<dbReference type="AlphaFoldDB" id="A0A3Q2Y1B3"/>
<dbReference type="PANTHER" id="PTHR32094">
    <property type="entry name" value="FANCONI ANEMIA GROUP E PROTEIN"/>
    <property type="match status" value="1"/>
</dbReference>
<feature type="domain" description="Fanconi Anaemia group E protein C-terminal" evidence="1">
    <location>
        <begin position="307"/>
        <end position="417"/>
    </location>
</feature>
<evidence type="ECO:0000313" key="2">
    <source>
        <dbReference type="Ensembl" id="ENSHCOP00000006566.1"/>
    </source>
</evidence>
<dbReference type="RefSeq" id="XP_019733981.1">
    <property type="nucleotide sequence ID" value="XM_019878422.1"/>
</dbReference>
<evidence type="ECO:0000313" key="3">
    <source>
        <dbReference type="Proteomes" id="UP000264820"/>
    </source>
</evidence>
<protein>
    <submittedName>
        <fullName evidence="2">FA complementation group E</fullName>
    </submittedName>
</protein>
<dbReference type="CTD" id="2178"/>